<evidence type="ECO:0008006" key="4">
    <source>
        <dbReference type="Google" id="ProtNLM"/>
    </source>
</evidence>
<gene>
    <name evidence="2" type="ORF">OG288_36935</name>
</gene>
<sequence>MSNWIDFLSGNFISGLVGAGIGGGASIWGARMQAKASDKTARNTAARAAAQEAYDVLSEFESMMAARPPARSFEEKTAWNRDQRAMIIRARAGVGLLPASENARRTRCREDLALITPFNDHIPWADHVYVTTLIVEDVMRNLGTYVTQRPVPVHDDLKHQIEDERKKRRSIALGRKLMAFEEAAERYGLTASEINEANEIKAELGVEHSRELTTEERTAITS</sequence>
<evidence type="ECO:0000256" key="1">
    <source>
        <dbReference type="SAM" id="Phobius"/>
    </source>
</evidence>
<name>A0ABZ1JPH4_9ACTN</name>
<proteinExistence type="predicted"/>
<keyword evidence="3" id="KW-1185">Reference proteome</keyword>
<dbReference type="EMBL" id="CP108133">
    <property type="protein sequence ID" value="WTP53420.1"/>
    <property type="molecule type" value="Genomic_DNA"/>
</dbReference>
<keyword evidence="1" id="KW-0472">Membrane</keyword>
<dbReference type="RefSeq" id="WP_328939211.1">
    <property type="nucleotide sequence ID" value="NZ_CP108133.1"/>
</dbReference>
<evidence type="ECO:0000313" key="2">
    <source>
        <dbReference type="EMBL" id="WTP53420.1"/>
    </source>
</evidence>
<accession>A0ABZ1JPH4</accession>
<feature type="transmembrane region" description="Helical" evidence="1">
    <location>
        <begin position="12"/>
        <end position="30"/>
    </location>
</feature>
<evidence type="ECO:0000313" key="3">
    <source>
        <dbReference type="Proteomes" id="UP001432166"/>
    </source>
</evidence>
<keyword evidence="1" id="KW-0812">Transmembrane</keyword>
<reference evidence="2" key="1">
    <citation type="submission" date="2022-10" db="EMBL/GenBank/DDBJ databases">
        <title>The complete genomes of actinobacterial strains from the NBC collection.</title>
        <authorList>
            <person name="Joergensen T.S."/>
            <person name="Alvarez Arevalo M."/>
            <person name="Sterndorff E.B."/>
            <person name="Faurdal D."/>
            <person name="Vuksanovic O."/>
            <person name="Mourched A.-S."/>
            <person name="Charusanti P."/>
            <person name="Shaw S."/>
            <person name="Blin K."/>
            <person name="Weber T."/>
        </authorList>
    </citation>
    <scope>NUCLEOTIDE SEQUENCE</scope>
    <source>
        <strain evidence="2">NBC_00189</strain>
    </source>
</reference>
<protein>
    <recommendedName>
        <fullName evidence="4">Minor tail protein</fullName>
    </recommendedName>
</protein>
<organism evidence="2 3">
    <name type="scientific">Streptomyces tauricus</name>
    <dbReference type="NCBI Taxonomy" id="68274"/>
    <lineage>
        <taxon>Bacteria</taxon>
        <taxon>Bacillati</taxon>
        <taxon>Actinomycetota</taxon>
        <taxon>Actinomycetes</taxon>
        <taxon>Kitasatosporales</taxon>
        <taxon>Streptomycetaceae</taxon>
        <taxon>Streptomyces</taxon>
        <taxon>Streptomyces aurantiacus group</taxon>
    </lineage>
</organism>
<dbReference type="Proteomes" id="UP001432166">
    <property type="component" value="Chromosome"/>
</dbReference>
<keyword evidence="1" id="KW-1133">Transmembrane helix</keyword>